<feature type="domain" description="Lactate/malate dehydrogenase N-terminal" evidence="1">
    <location>
        <begin position="20"/>
        <end position="155"/>
    </location>
</feature>
<dbReference type="InterPro" id="IPR036291">
    <property type="entry name" value="NAD(P)-bd_dom_sf"/>
</dbReference>
<dbReference type="AlphaFoldDB" id="D9PIJ9"/>
<comment type="caution">
    <text evidence="2">The sequence shown here is derived from an EMBL/GenBank/DDBJ whole genome shotgun (WGS) entry which is preliminary data.</text>
</comment>
<evidence type="ECO:0000313" key="2">
    <source>
        <dbReference type="EMBL" id="EFK96618.1"/>
    </source>
</evidence>
<dbReference type="SUPFAM" id="SSF51735">
    <property type="entry name" value="NAD(P)-binding Rossmann-fold domains"/>
    <property type="match status" value="1"/>
</dbReference>
<evidence type="ECO:0000259" key="1">
    <source>
        <dbReference type="Pfam" id="PF00056"/>
    </source>
</evidence>
<keyword evidence="2" id="KW-0560">Oxidoreductase</keyword>
<organism evidence="2">
    <name type="scientific">sediment metagenome</name>
    <dbReference type="NCBI Taxonomy" id="749907"/>
    <lineage>
        <taxon>unclassified sequences</taxon>
        <taxon>metagenomes</taxon>
        <taxon>ecological metagenomes</taxon>
    </lineage>
</organism>
<dbReference type="EC" id="1.1.1.37" evidence="2"/>
<dbReference type="EMBL" id="ADZX01000434">
    <property type="protein sequence ID" value="EFK96618.1"/>
    <property type="molecule type" value="Genomic_DNA"/>
</dbReference>
<dbReference type="Gene3D" id="3.40.50.720">
    <property type="entry name" value="NAD(P)-binding Rossmann-like Domain"/>
    <property type="match status" value="1"/>
</dbReference>
<dbReference type="InterPro" id="IPR001236">
    <property type="entry name" value="Lactate/malate_DH_N"/>
</dbReference>
<protein>
    <submittedName>
        <fullName evidence="2">Malate dehydrogenase</fullName>
        <ecNumber evidence="2">1.1.1.37</ecNumber>
    </submittedName>
</protein>
<feature type="non-terminal residue" evidence="2">
    <location>
        <position position="157"/>
    </location>
</feature>
<dbReference type="GO" id="GO:0030060">
    <property type="term" value="F:L-malate dehydrogenase (NAD+) activity"/>
    <property type="evidence" value="ECO:0007669"/>
    <property type="project" value="UniProtKB-EC"/>
</dbReference>
<gene>
    <name evidence="2" type="primary">mdh</name>
    <name evidence="2" type="ORF">LDC_1357</name>
</gene>
<dbReference type="Pfam" id="PF00056">
    <property type="entry name" value="Ldh_1_N"/>
    <property type="match status" value="1"/>
</dbReference>
<proteinExistence type="predicted"/>
<sequence>MEIETPKSCRFIERVKERDKIGVWGFGNVSRDVVLTLVDEGLGKEVVFYGRPTDKYPNRAGAWVEDLKANALHRPRLIGTNFIDDMAGLDVIFIGVGVPRREGQSRRDLLAVNTAVVAETSRQIRELYEGCSSQDIPILIYMGNPVTAMTWVGYKVT</sequence>
<accession>D9PIJ9</accession>
<name>D9PIJ9_9ZZZZ</name>
<reference evidence="2" key="2">
    <citation type="journal article" date="2011" name="Microb. Ecol.">
        <title>Taxonomic and Functional Metagenomic Profiling of the Microbial Community in the Anoxic Sediment of a Sub-saline Shallow Lake (Laguna de Carrizo, Central Spain).</title>
        <authorList>
            <person name="Ferrer M."/>
            <person name="Guazzaroni M.E."/>
            <person name="Richter M."/>
            <person name="Garcia-Salamanca A."/>
            <person name="Yarza P."/>
            <person name="Suarez-Suarez A."/>
            <person name="Solano J."/>
            <person name="Alcaide M."/>
            <person name="van Dillewijn P."/>
            <person name="Molina-Henares M.A."/>
            <person name="Lopez-Cortes N."/>
            <person name="Al-Ramahi Y."/>
            <person name="Guerrero C."/>
            <person name="Acosta A."/>
            <person name="de Eugenio L.I."/>
            <person name="Martinez V."/>
            <person name="Marques S."/>
            <person name="Rojo F."/>
            <person name="Santero E."/>
            <person name="Genilloud O."/>
            <person name="Perez-Perez J."/>
            <person name="Rossello-Mora R."/>
            <person name="Ramos J.L."/>
        </authorList>
    </citation>
    <scope>NUCLEOTIDE SEQUENCE</scope>
</reference>
<reference evidence="2" key="1">
    <citation type="submission" date="2010-07" db="EMBL/GenBank/DDBJ databases">
        <authorList>
            <consortium name="CONSOLIDER consortium CSD2007-00005"/>
            <person name="Guazzaroni M.-E."/>
            <person name="Richter M."/>
            <person name="Garcia-Salamanca A."/>
            <person name="Yarza P."/>
            <person name="Ferrer M."/>
        </authorList>
    </citation>
    <scope>NUCLEOTIDE SEQUENCE</scope>
</reference>